<name>T1FIS6_HELRO</name>
<keyword evidence="3" id="KW-1185">Reference proteome</keyword>
<evidence type="ECO:0000313" key="1">
    <source>
        <dbReference type="EMBL" id="ESN90118.1"/>
    </source>
</evidence>
<dbReference type="AlphaFoldDB" id="T1FIS6"/>
<evidence type="ECO:0000313" key="2">
    <source>
        <dbReference type="EnsemblMetazoa" id="HelroP182814"/>
    </source>
</evidence>
<dbReference type="EMBL" id="AMQM01008421">
    <property type="status" value="NOT_ANNOTATED_CDS"/>
    <property type="molecule type" value="Genomic_DNA"/>
</dbReference>
<reference evidence="2" key="3">
    <citation type="submission" date="2015-06" db="UniProtKB">
        <authorList>
            <consortium name="EnsemblMetazoa"/>
        </authorList>
    </citation>
    <scope>IDENTIFICATION</scope>
</reference>
<dbReference type="EnsemblMetazoa" id="HelroT182814">
    <property type="protein sequence ID" value="HelroP182814"/>
    <property type="gene ID" value="HelroG182814"/>
</dbReference>
<evidence type="ECO:0000313" key="3">
    <source>
        <dbReference type="Proteomes" id="UP000015101"/>
    </source>
</evidence>
<proteinExistence type="predicted"/>
<reference evidence="3" key="1">
    <citation type="submission" date="2012-12" db="EMBL/GenBank/DDBJ databases">
        <authorList>
            <person name="Hellsten U."/>
            <person name="Grimwood J."/>
            <person name="Chapman J.A."/>
            <person name="Shapiro H."/>
            <person name="Aerts A."/>
            <person name="Otillar R.P."/>
            <person name="Terry A.Y."/>
            <person name="Boore J.L."/>
            <person name="Simakov O."/>
            <person name="Marletaz F."/>
            <person name="Cho S.-J."/>
            <person name="Edsinger-Gonzales E."/>
            <person name="Havlak P."/>
            <person name="Kuo D.-H."/>
            <person name="Larsson T."/>
            <person name="Lv J."/>
            <person name="Arendt D."/>
            <person name="Savage R."/>
            <person name="Osoegawa K."/>
            <person name="de Jong P."/>
            <person name="Lindberg D.R."/>
            <person name="Seaver E.C."/>
            <person name="Weisblat D.A."/>
            <person name="Putnam N.H."/>
            <person name="Grigoriev I.V."/>
            <person name="Rokhsar D.S."/>
        </authorList>
    </citation>
    <scope>NUCLEOTIDE SEQUENCE</scope>
</reference>
<gene>
    <name evidence="2" type="primary">20208725</name>
    <name evidence="1" type="ORF">HELRODRAFT_182814</name>
</gene>
<sequence length="279" mass="32191">MSTLLKGFRDEYALPSAGPFLFARSIICGTFNLCFKSKPGSTERMKDKEAGPSDKLFHLLKSDEHYNAALNLMMHCTQIKGDKRGDRGHAEECSVRHRHRVLPERCQIICQHIADLASKILQCLAFSETCELHKLFGFIQIVGVGRSRSILRGRIRILVSDSVNVYMILKNFHPTLAWGEHHRAEICNNTLPFFYNQVVELSKEIYQNIDYEDVKIELKKCPNVFNDDLASKIMNMVITNNQCLQTGRRWAVRFHEFFSAMKETKRALLEYFDPTSKLK</sequence>
<protein>
    <submittedName>
        <fullName evidence="1 2">Uncharacterized protein</fullName>
    </submittedName>
</protein>
<dbReference type="KEGG" id="hro:HELRODRAFT_182814"/>
<dbReference type="EMBL" id="KB097773">
    <property type="protein sequence ID" value="ESN90118.1"/>
    <property type="molecule type" value="Genomic_DNA"/>
</dbReference>
<dbReference type="Proteomes" id="UP000015101">
    <property type="component" value="Unassembled WGS sequence"/>
</dbReference>
<dbReference type="HOGENOM" id="CLU_998464_0_0_1"/>
<accession>T1FIS6</accession>
<dbReference type="CTD" id="20208725"/>
<dbReference type="GeneID" id="20208725"/>
<organism evidence="2 3">
    <name type="scientific">Helobdella robusta</name>
    <name type="common">Californian leech</name>
    <dbReference type="NCBI Taxonomy" id="6412"/>
    <lineage>
        <taxon>Eukaryota</taxon>
        <taxon>Metazoa</taxon>
        <taxon>Spiralia</taxon>
        <taxon>Lophotrochozoa</taxon>
        <taxon>Annelida</taxon>
        <taxon>Clitellata</taxon>
        <taxon>Hirudinea</taxon>
        <taxon>Rhynchobdellida</taxon>
        <taxon>Glossiphoniidae</taxon>
        <taxon>Helobdella</taxon>
    </lineage>
</organism>
<reference evidence="1 3" key="2">
    <citation type="journal article" date="2013" name="Nature">
        <title>Insights into bilaterian evolution from three spiralian genomes.</title>
        <authorList>
            <person name="Simakov O."/>
            <person name="Marletaz F."/>
            <person name="Cho S.J."/>
            <person name="Edsinger-Gonzales E."/>
            <person name="Havlak P."/>
            <person name="Hellsten U."/>
            <person name="Kuo D.H."/>
            <person name="Larsson T."/>
            <person name="Lv J."/>
            <person name="Arendt D."/>
            <person name="Savage R."/>
            <person name="Osoegawa K."/>
            <person name="de Jong P."/>
            <person name="Grimwood J."/>
            <person name="Chapman J.A."/>
            <person name="Shapiro H."/>
            <person name="Aerts A."/>
            <person name="Otillar R.P."/>
            <person name="Terry A.Y."/>
            <person name="Boore J.L."/>
            <person name="Grigoriev I.V."/>
            <person name="Lindberg D.R."/>
            <person name="Seaver E.C."/>
            <person name="Weisblat D.A."/>
            <person name="Putnam N.H."/>
            <person name="Rokhsar D.S."/>
        </authorList>
    </citation>
    <scope>NUCLEOTIDE SEQUENCE</scope>
</reference>
<dbReference type="InParanoid" id="T1FIS6"/>
<dbReference type="RefSeq" id="XP_009031788.1">
    <property type="nucleotide sequence ID" value="XM_009033540.1"/>
</dbReference>